<reference evidence="2 3" key="1">
    <citation type="submission" date="2019-04" db="EMBL/GenBank/DDBJ databases">
        <title>Pedobacter sp. RP-3-22 sp. nov., isolated from Arctic soil.</title>
        <authorList>
            <person name="Dahal R.H."/>
            <person name="Kim D.-U."/>
        </authorList>
    </citation>
    <scope>NUCLEOTIDE SEQUENCE [LARGE SCALE GENOMIC DNA]</scope>
    <source>
        <strain evidence="2 3">RP-3-22</strain>
    </source>
</reference>
<proteinExistence type="predicted"/>
<evidence type="ECO:0000313" key="3">
    <source>
        <dbReference type="Proteomes" id="UP000309488"/>
    </source>
</evidence>
<sequence>MFSLKYFKQKSPQQRFLFILGVFMILIFLTLGIMLVFFSDLLSLDPEKFPTKYRIAFAVLLLIYAGIRFGRLINQKDIQ</sequence>
<organism evidence="2 3">
    <name type="scientific">Pedobacter polaris</name>
    <dbReference type="NCBI Taxonomy" id="2571273"/>
    <lineage>
        <taxon>Bacteria</taxon>
        <taxon>Pseudomonadati</taxon>
        <taxon>Bacteroidota</taxon>
        <taxon>Sphingobacteriia</taxon>
        <taxon>Sphingobacteriales</taxon>
        <taxon>Sphingobacteriaceae</taxon>
        <taxon>Pedobacter</taxon>
    </lineage>
</organism>
<evidence type="ECO:0008006" key="4">
    <source>
        <dbReference type="Google" id="ProtNLM"/>
    </source>
</evidence>
<evidence type="ECO:0000256" key="1">
    <source>
        <dbReference type="SAM" id="Phobius"/>
    </source>
</evidence>
<dbReference type="OrthoDB" id="1376970at2"/>
<keyword evidence="1" id="KW-0472">Membrane</keyword>
<protein>
    <recommendedName>
        <fullName evidence="4">DUF3098 domain-containing protein</fullName>
    </recommendedName>
</protein>
<evidence type="ECO:0000313" key="2">
    <source>
        <dbReference type="EMBL" id="TKC12982.1"/>
    </source>
</evidence>
<dbReference type="Proteomes" id="UP000309488">
    <property type="component" value="Unassembled WGS sequence"/>
</dbReference>
<feature type="transmembrane region" description="Helical" evidence="1">
    <location>
        <begin position="53"/>
        <end position="73"/>
    </location>
</feature>
<dbReference type="EMBL" id="SWBR01000001">
    <property type="protein sequence ID" value="TKC12982.1"/>
    <property type="molecule type" value="Genomic_DNA"/>
</dbReference>
<comment type="caution">
    <text evidence="2">The sequence shown here is derived from an EMBL/GenBank/DDBJ whole genome shotgun (WGS) entry which is preliminary data.</text>
</comment>
<accession>A0A4V5P0A0</accession>
<keyword evidence="1" id="KW-1133">Transmembrane helix</keyword>
<keyword evidence="3" id="KW-1185">Reference proteome</keyword>
<gene>
    <name evidence="2" type="ORF">FA048_05020</name>
</gene>
<dbReference type="AlphaFoldDB" id="A0A4V5P0A0"/>
<feature type="transmembrane region" description="Helical" evidence="1">
    <location>
        <begin position="16"/>
        <end position="38"/>
    </location>
</feature>
<name>A0A4V5P0A0_9SPHI</name>
<keyword evidence="1" id="KW-0812">Transmembrane</keyword>